<reference evidence="3" key="5">
    <citation type="journal article" date="2002" name="Nature">
        <title>Analysis of the mouse transcriptome based on functional annotation of 60,770 full-length cDNAs.</title>
        <authorList>
            <consortium name="The FANTOM Consortium and the RIKEN Genome Exploration Research Group Phase I and II Team"/>
        </authorList>
    </citation>
    <scope>NUCLEOTIDE SEQUENCE</scope>
    <source>
        <strain evidence="3">C57BL/6J</strain>
        <tissue evidence="3">Stomach</tissue>
    </source>
</reference>
<reference evidence="3" key="7">
    <citation type="journal article" date="2005" name="Science">
        <title>The Transcriptional Landscape of the Mammalian Genome.</title>
        <authorList>
            <consortium name="The FANTOM Consortium"/>
            <consortium name="Riken Genome Exploration Research Group and Genome Science Group (Genome Network Project Core Group)"/>
        </authorList>
    </citation>
    <scope>NUCLEOTIDE SEQUENCE</scope>
    <source>
        <strain evidence="3">C57BL/6J</strain>
        <tissue evidence="3">Stomach</tissue>
    </source>
</reference>
<organism evidence="3">
    <name type="scientific">Mus musculus</name>
    <name type="common">Mouse</name>
    <dbReference type="NCBI Taxonomy" id="10090"/>
    <lineage>
        <taxon>Eukaryota</taxon>
        <taxon>Metazoa</taxon>
        <taxon>Chordata</taxon>
        <taxon>Craniata</taxon>
        <taxon>Vertebrata</taxon>
        <taxon>Euteleostomi</taxon>
        <taxon>Mammalia</taxon>
        <taxon>Eutheria</taxon>
        <taxon>Euarchontoglires</taxon>
        <taxon>Glires</taxon>
        <taxon>Rodentia</taxon>
        <taxon>Myomorpha</taxon>
        <taxon>Muroidea</taxon>
        <taxon>Muridae</taxon>
        <taxon>Murinae</taxon>
        <taxon>Mus</taxon>
        <taxon>Mus</taxon>
    </lineage>
</organism>
<proteinExistence type="evidence at transcript level"/>
<protein>
    <submittedName>
        <fullName evidence="3">Uncharacterized protein</fullName>
    </submittedName>
</protein>
<evidence type="ECO:0000313" key="4">
    <source>
        <dbReference type="MGI" id="MGI:2448492"/>
    </source>
</evidence>
<name>Q3UQG0_MOUSE</name>
<gene>
    <name evidence="4" type="primary">Kdm6b</name>
    <name evidence="4" type="synonym">Jmjd3</name>
</gene>
<reference evidence="3" key="2">
    <citation type="journal article" date="2000" name="Genome Res.">
        <title>Normalization and subtraction of cap-trapper-selected cDNAs to prepare full-length cDNA libraries for rapid discovery of new genes.</title>
        <authorList>
            <person name="Carninci P."/>
            <person name="Shibata Y."/>
            <person name="Hayatsu N."/>
            <person name="Sugahara Y."/>
            <person name="Shibata K."/>
            <person name="Itoh M."/>
            <person name="Konno H."/>
            <person name="Okazaki Y."/>
            <person name="Muramatsu M."/>
            <person name="Hayashizaki Y."/>
        </authorList>
    </citation>
    <scope>NUCLEOTIDE SEQUENCE</scope>
    <source>
        <strain evidence="3">C57BL/6J</strain>
        <tissue evidence="3">Stomach</tissue>
    </source>
</reference>
<dbReference type="EMBL" id="AK142488">
    <property type="protein sequence ID" value="BAE25082.1"/>
    <property type="molecule type" value="mRNA"/>
</dbReference>
<reference evidence="3" key="4">
    <citation type="journal article" date="2001" name="Nature">
        <title>Functional annotation of a full-length mouse cDNA collection.</title>
        <authorList>
            <consortium name="The RIKEN Genome Exploration Research Group Phase II Team and the FANTOM Consortium"/>
        </authorList>
    </citation>
    <scope>NUCLEOTIDE SEQUENCE</scope>
    <source>
        <strain evidence="3">C57BL/6J</strain>
        <tissue evidence="3">Stomach</tissue>
    </source>
</reference>
<reference evidence="3" key="1">
    <citation type="journal article" date="1999" name="Methods Enzymol.">
        <title>High-efficiency full-length cDNA cloning.</title>
        <authorList>
            <person name="Carninci P."/>
            <person name="Hayashizaki Y."/>
        </authorList>
    </citation>
    <scope>NUCLEOTIDE SEQUENCE</scope>
    <source>
        <strain evidence="3">C57BL/6J</strain>
        <tissue evidence="3">Stomach</tissue>
    </source>
</reference>
<dbReference type="AlphaFoldDB" id="Q3UQG0"/>
<reference evidence="3" key="3">
    <citation type="journal article" date="2000" name="Genome Res.">
        <title>RIKEN integrated sequence analysis (RISA) system--384-format sequencing pipeline with 384 multicapillary sequencer.</title>
        <authorList>
            <person name="Shibata K."/>
            <person name="Itoh M."/>
            <person name="Aizawa K."/>
            <person name="Nagaoka S."/>
            <person name="Sasaki N."/>
            <person name="Carninci P."/>
            <person name="Konno H."/>
            <person name="Akiyama J."/>
            <person name="Nishi K."/>
            <person name="Kitsunai T."/>
            <person name="Tashiro H."/>
            <person name="Itoh M."/>
            <person name="Sumi N."/>
            <person name="Ishii Y."/>
            <person name="Nakamura S."/>
            <person name="Hazama M."/>
            <person name="Nishine T."/>
            <person name="Harada A."/>
            <person name="Yamamoto R."/>
            <person name="Matsumoto H."/>
            <person name="Sakaguchi S."/>
            <person name="Ikegami T."/>
            <person name="Kashiwagi K."/>
            <person name="Fujiwake S."/>
            <person name="Inoue K."/>
            <person name="Togawa Y."/>
            <person name="Izawa M."/>
            <person name="Ohara E."/>
            <person name="Watahiki M."/>
            <person name="Yoneda Y."/>
            <person name="Ishikawa T."/>
            <person name="Ozawa K."/>
            <person name="Tanaka T."/>
            <person name="Matsuura S."/>
            <person name="Kawai J."/>
            <person name="Okazaki Y."/>
            <person name="Muramatsu M."/>
            <person name="Inoue Y."/>
            <person name="Kira A."/>
            <person name="Hayashizaki Y."/>
        </authorList>
    </citation>
    <scope>NUCLEOTIDE SEQUENCE</scope>
    <source>
        <strain evidence="3">C57BL/6J</strain>
        <tissue evidence="3">Stomach</tissue>
    </source>
</reference>
<feature type="region of interest" description="Disordered" evidence="1">
    <location>
        <begin position="48"/>
        <end position="120"/>
    </location>
</feature>
<dbReference type="MGI" id="MGI:2448492">
    <property type="gene designation" value="Kdm6b"/>
</dbReference>
<feature type="transmembrane region" description="Helical" evidence="2">
    <location>
        <begin position="6"/>
        <end position="31"/>
    </location>
</feature>
<evidence type="ECO:0000256" key="1">
    <source>
        <dbReference type="SAM" id="MobiDB-lite"/>
    </source>
</evidence>
<evidence type="ECO:0000256" key="2">
    <source>
        <dbReference type="SAM" id="Phobius"/>
    </source>
</evidence>
<reference evidence="3" key="8">
    <citation type="journal article" date="2005" name="Science">
        <title>Antisense Transcription in the Mammalian Transcriptome.</title>
        <authorList>
            <consortium name="RIKEN Genome Exploration Research Group and Genome Science Group (Genome Network Project Core Group) and the FANTOM Consortium"/>
        </authorList>
    </citation>
    <scope>NUCLEOTIDE SEQUENCE</scope>
    <source>
        <strain evidence="3">C57BL/6J</strain>
        <tissue evidence="3">Stomach</tissue>
    </source>
</reference>
<keyword evidence="2" id="KW-0812">Transmembrane</keyword>
<keyword evidence="2" id="KW-0472">Membrane</keyword>
<reference evidence="3" key="6">
    <citation type="submission" date="2004-03" db="EMBL/GenBank/DDBJ databases">
        <authorList>
            <person name="Arakawa T."/>
            <person name="Carninci P."/>
            <person name="Fukuda S."/>
            <person name="Hashizume W."/>
            <person name="Hayashida K."/>
            <person name="Hori F."/>
            <person name="Iida J."/>
            <person name="Imamura K."/>
            <person name="Imotani K."/>
            <person name="Itoh M."/>
            <person name="Kanagawa S."/>
            <person name="Kawai J."/>
            <person name="Kojima M."/>
            <person name="Konno H."/>
            <person name="Murata M."/>
            <person name="Nakamura M."/>
            <person name="Ninomiya N."/>
            <person name="Nishiyori H."/>
            <person name="Nomura K."/>
            <person name="Ohno M."/>
            <person name="Sakazume N."/>
            <person name="Sano H."/>
            <person name="Sasaki D."/>
            <person name="Shibata K."/>
            <person name="Shiraki T."/>
            <person name="Tagami M."/>
            <person name="Tagami Y."/>
            <person name="Waki K."/>
            <person name="Watahiki A."/>
            <person name="Muramatsu M."/>
            <person name="Hayashizaki Y."/>
        </authorList>
    </citation>
    <scope>NUCLEOTIDE SEQUENCE</scope>
    <source>
        <strain evidence="3">C57BL/6J</strain>
        <tissue evidence="3">Stomach</tissue>
    </source>
</reference>
<accession>Q3UQG0</accession>
<evidence type="ECO:0000313" key="3">
    <source>
        <dbReference type="EMBL" id="BAE25082.1"/>
    </source>
</evidence>
<dbReference type="AGR" id="MGI:2448492"/>
<sequence>MIRIFVLFVFWFLIYNSPTHLYLFIFFFSFFGKTRPLTSPSHPSCLFGRPTPGPSLRPSMSGLGPSVSARPRLQPGSHGAQTCSPPLRPALSWTSTPTPDPTPTPPEGERLLYCRGRSGN</sequence>
<keyword evidence="2" id="KW-1133">Transmembrane helix</keyword>